<accession>A0A9W8MW82</accession>
<feature type="compositionally biased region" description="Polar residues" evidence="2">
    <location>
        <begin position="101"/>
        <end position="127"/>
    </location>
</feature>
<evidence type="ECO:0000256" key="1">
    <source>
        <dbReference type="PROSITE-ProRule" id="PRU00042"/>
    </source>
</evidence>
<dbReference type="AlphaFoldDB" id="A0A9W8MW82"/>
<proteinExistence type="predicted"/>
<dbReference type="PROSITE" id="PS50157">
    <property type="entry name" value="ZINC_FINGER_C2H2_2"/>
    <property type="match status" value="1"/>
</dbReference>
<keyword evidence="1" id="KW-0862">Zinc</keyword>
<dbReference type="GO" id="GO:0008270">
    <property type="term" value="F:zinc ion binding"/>
    <property type="evidence" value="ECO:0007669"/>
    <property type="project" value="UniProtKB-KW"/>
</dbReference>
<evidence type="ECO:0000313" key="5">
    <source>
        <dbReference type="Proteomes" id="UP001148786"/>
    </source>
</evidence>
<keyword evidence="1" id="KW-0479">Metal-binding</keyword>
<dbReference type="Proteomes" id="UP001148786">
    <property type="component" value="Unassembled WGS sequence"/>
</dbReference>
<dbReference type="OrthoDB" id="3061653at2759"/>
<dbReference type="InterPro" id="IPR013087">
    <property type="entry name" value="Znf_C2H2_type"/>
</dbReference>
<dbReference type="SUPFAM" id="SSF57667">
    <property type="entry name" value="beta-beta-alpha zinc fingers"/>
    <property type="match status" value="1"/>
</dbReference>
<keyword evidence="5" id="KW-1185">Reference proteome</keyword>
<dbReference type="EMBL" id="JANKHO010000331">
    <property type="protein sequence ID" value="KAJ3511372.1"/>
    <property type="molecule type" value="Genomic_DNA"/>
</dbReference>
<protein>
    <recommendedName>
        <fullName evidence="3">C2H2-type domain-containing protein</fullName>
    </recommendedName>
</protein>
<organism evidence="4 5">
    <name type="scientific">Agrocybe chaxingu</name>
    <dbReference type="NCBI Taxonomy" id="84603"/>
    <lineage>
        <taxon>Eukaryota</taxon>
        <taxon>Fungi</taxon>
        <taxon>Dikarya</taxon>
        <taxon>Basidiomycota</taxon>
        <taxon>Agaricomycotina</taxon>
        <taxon>Agaricomycetes</taxon>
        <taxon>Agaricomycetidae</taxon>
        <taxon>Agaricales</taxon>
        <taxon>Agaricineae</taxon>
        <taxon>Strophariaceae</taxon>
        <taxon>Agrocybe</taxon>
    </lineage>
</organism>
<name>A0A9W8MW82_9AGAR</name>
<reference evidence="4" key="1">
    <citation type="submission" date="2022-07" db="EMBL/GenBank/DDBJ databases">
        <title>Genome Sequence of Agrocybe chaxingu.</title>
        <authorList>
            <person name="Buettner E."/>
        </authorList>
    </citation>
    <scope>NUCLEOTIDE SEQUENCE</scope>
    <source>
        <strain evidence="4">MP-N11</strain>
    </source>
</reference>
<feature type="region of interest" description="Disordered" evidence="2">
    <location>
        <begin position="100"/>
        <end position="140"/>
    </location>
</feature>
<dbReference type="InterPro" id="IPR036236">
    <property type="entry name" value="Znf_C2H2_sf"/>
</dbReference>
<keyword evidence="1" id="KW-0863">Zinc-finger</keyword>
<evidence type="ECO:0000256" key="2">
    <source>
        <dbReference type="SAM" id="MobiDB-lite"/>
    </source>
</evidence>
<evidence type="ECO:0000259" key="3">
    <source>
        <dbReference type="PROSITE" id="PS50157"/>
    </source>
</evidence>
<comment type="caution">
    <text evidence="4">The sequence shown here is derived from an EMBL/GenBank/DDBJ whole genome shotgun (WGS) entry which is preliminary data.</text>
</comment>
<feature type="compositionally biased region" description="Basic residues" evidence="2">
    <location>
        <begin position="128"/>
        <end position="138"/>
    </location>
</feature>
<dbReference type="Gene3D" id="3.30.160.60">
    <property type="entry name" value="Classic Zinc Finger"/>
    <property type="match status" value="1"/>
</dbReference>
<sequence length="229" mass="25430">MNAFAPLDPNRVDIFWDIATGVLHGYHWEQLDQHQVLTAGQINAILSENYPNTVFMSEMVPTPQGYRMVPIPDAVPSYLNLRTWLDATLQARAMLMPESVPLSSGPSQDGPLASSSRANVVAPSSSKALKKKTSRRAGGKAAIVGAPTTQRPRRGQRTALEDKDPLEWPYVCDVCQQRTRTQHDMDRHLKKTDHSEKSFPCSAYGCTCGKVFTREDGVKRHAKDRGLIT</sequence>
<feature type="domain" description="C2H2-type" evidence="3">
    <location>
        <begin position="199"/>
        <end position="229"/>
    </location>
</feature>
<gene>
    <name evidence="4" type="ORF">NLJ89_g4137</name>
</gene>
<evidence type="ECO:0000313" key="4">
    <source>
        <dbReference type="EMBL" id="KAJ3511372.1"/>
    </source>
</evidence>